<dbReference type="OrthoDB" id="433474at2759"/>
<dbReference type="EMBL" id="VTPC01090217">
    <property type="protein sequence ID" value="KAF2884181.1"/>
    <property type="molecule type" value="Genomic_DNA"/>
</dbReference>
<dbReference type="Gene3D" id="3.40.50.1820">
    <property type="entry name" value="alpha/beta hydrolase"/>
    <property type="match status" value="1"/>
</dbReference>
<dbReference type="PANTHER" id="PTHR48081:SF33">
    <property type="entry name" value="KYNURENINE FORMAMIDASE"/>
    <property type="match status" value="1"/>
</dbReference>
<organism evidence="3 4">
    <name type="scientific">Ignelater luminosus</name>
    <name type="common">Cucubano</name>
    <name type="synonym">Pyrophorus luminosus</name>
    <dbReference type="NCBI Taxonomy" id="2038154"/>
    <lineage>
        <taxon>Eukaryota</taxon>
        <taxon>Metazoa</taxon>
        <taxon>Ecdysozoa</taxon>
        <taxon>Arthropoda</taxon>
        <taxon>Hexapoda</taxon>
        <taxon>Insecta</taxon>
        <taxon>Pterygota</taxon>
        <taxon>Neoptera</taxon>
        <taxon>Endopterygota</taxon>
        <taxon>Coleoptera</taxon>
        <taxon>Polyphaga</taxon>
        <taxon>Elateriformia</taxon>
        <taxon>Elateroidea</taxon>
        <taxon>Elateridae</taxon>
        <taxon>Agrypninae</taxon>
        <taxon>Pyrophorini</taxon>
        <taxon>Ignelater</taxon>
    </lineage>
</organism>
<dbReference type="InterPro" id="IPR029058">
    <property type="entry name" value="AB_hydrolase_fold"/>
</dbReference>
<evidence type="ECO:0000256" key="1">
    <source>
        <dbReference type="ARBA" id="ARBA00022801"/>
    </source>
</evidence>
<dbReference type="GO" id="GO:0004061">
    <property type="term" value="F:arylformamidase activity"/>
    <property type="evidence" value="ECO:0007669"/>
    <property type="project" value="TreeGrafter"/>
</dbReference>
<dbReference type="Proteomes" id="UP000801492">
    <property type="component" value="Unassembled WGS sequence"/>
</dbReference>
<evidence type="ECO:0000259" key="2">
    <source>
        <dbReference type="Pfam" id="PF20434"/>
    </source>
</evidence>
<reference evidence="3" key="1">
    <citation type="submission" date="2019-08" db="EMBL/GenBank/DDBJ databases">
        <title>The genome of the North American firefly Photinus pyralis.</title>
        <authorList>
            <consortium name="Photinus pyralis genome working group"/>
            <person name="Fallon T.R."/>
            <person name="Sander Lower S.E."/>
            <person name="Weng J.-K."/>
        </authorList>
    </citation>
    <scope>NUCLEOTIDE SEQUENCE</scope>
    <source>
        <strain evidence="3">TRF0915ILg1</strain>
        <tissue evidence="3">Whole body</tissue>
    </source>
</reference>
<comment type="caution">
    <text evidence="3">The sequence shown here is derived from an EMBL/GenBank/DDBJ whole genome shotgun (WGS) entry which is preliminary data.</text>
</comment>
<feature type="domain" description="BD-FAE-like" evidence="2">
    <location>
        <begin position="69"/>
        <end position="248"/>
    </location>
</feature>
<gene>
    <name evidence="3" type="ORF">ILUMI_22008</name>
</gene>
<accession>A0A8K0CEN3</accession>
<dbReference type="InterPro" id="IPR049492">
    <property type="entry name" value="BD-FAE-like_dom"/>
</dbReference>
<dbReference type="AlphaFoldDB" id="A0A8K0CEN3"/>
<dbReference type="InterPro" id="IPR050300">
    <property type="entry name" value="GDXG_lipolytic_enzyme"/>
</dbReference>
<name>A0A8K0CEN3_IGNLU</name>
<evidence type="ECO:0000313" key="3">
    <source>
        <dbReference type="EMBL" id="KAF2884181.1"/>
    </source>
</evidence>
<dbReference type="Pfam" id="PF20434">
    <property type="entry name" value="BD-FAE"/>
    <property type="match status" value="1"/>
</dbReference>
<protein>
    <recommendedName>
        <fullName evidence="2">BD-FAE-like domain-containing protein</fullName>
    </recommendedName>
</protein>
<proteinExistence type="predicted"/>
<dbReference type="PANTHER" id="PTHR48081">
    <property type="entry name" value="AB HYDROLASE SUPERFAMILY PROTEIN C4A8.06C"/>
    <property type="match status" value="1"/>
</dbReference>
<keyword evidence="4" id="KW-1185">Reference proteome</keyword>
<dbReference type="SUPFAM" id="SSF53474">
    <property type="entry name" value="alpha/beta-Hydrolases"/>
    <property type="match status" value="1"/>
</dbReference>
<evidence type="ECO:0000313" key="4">
    <source>
        <dbReference type="Proteomes" id="UP000801492"/>
    </source>
</evidence>
<keyword evidence="1" id="KW-0378">Hydrolase</keyword>
<sequence>MSRSDELNLQYSPNRWSRRYRAEEIVHKHIEFITRASNAAKRSVSNQLAVPYGPTEQERMDIFGTDLPNDAPIVVYVHGGGYWQDFSLELSRYAVAPLHKKGFKVIVIGYNKYPQVSLQDMIKQIQKAFLSIIQYAKEYDSRSLYVCGYSSGAHLVASIFQSCYTSEIPEEDQNLIKAVILISGLYDLGPLTKTYVNDSLNLEISEARKISPVFQTFSVSKNVLFFLIVGENDSPAYKNQSESFYSKLKAVGYTTDLITVNEVDHYDIAENMNEQHYEIVRLILQLEEY</sequence>